<keyword evidence="5" id="KW-1185">Reference proteome</keyword>
<organism evidence="4 5">
    <name type="scientific">Agitococcus lubricus</name>
    <dbReference type="NCBI Taxonomy" id="1077255"/>
    <lineage>
        <taxon>Bacteria</taxon>
        <taxon>Pseudomonadati</taxon>
        <taxon>Pseudomonadota</taxon>
        <taxon>Gammaproteobacteria</taxon>
        <taxon>Moraxellales</taxon>
        <taxon>Moraxellaceae</taxon>
        <taxon>Agitococcus</taxon>
    </lineage>
</organism>
<comment type="caution">
    <text evidence="4">The sequence shown here is derived from an EMBL/GenBank/DDBJ whole genome shotgun (WGS) entry which is preliminary data.</text>
</comment>
<dbReference type="InterPro" id="IPR057326">
    <property type="entry name" value="KR_dom"/>
</dbReference>
<dbReference type="Gene3D" id="3.40.50.720">
    <property type="entry name" value="NAD(P)-binding Rossmann-like Domain"/>
    <property type="match status" value="1"/>
</dbReference>
<dbReference type="PROSITE" id="PS00061">
    <property type="entry name" value="ADH_SHORT"/>
    <property type="match status" value="1"/>
</dbReference>
<dbReference type="PRINTS" id="PR00081">
    <property type="entry name" value="GDHRDH"/>
</dbReference>
<dbReference type="InterPro" id="IPR036291">
    <property type="entry name" value="NAD(P)-bd_dom_sf"/>
</dbReference>
<evidence type="ECO:0000313" key="4">
    <source>
        <dbReference type="EMBL" id="PTQ89396.1"/>
    </source>
</evidence>
<dbReference type="PIRSF" id="PIRSF000126">
    <property type="entry name" value="11-beta-HSD1"/>
    <property type="match status" value="1"/>
</dbReference>
<sequence>MKDMQFTHKWVLVTGASSGLGLEMATQLAEQHQANLILVARREAQLLALKQDLEQKSGIHCHVIAADLSLAHDVERVYQQATQLADIYGVILNAAVTHFGEHHELAWPDFEKMLALNVTSVVRLLSLFSQYLKEKNQGGGMMVISSMAGLLPIPYQAAYAGTKAFVTNFTQSLALEQHQQNLSLTVFSPGGIDTEMTSNSRLKYFQNTPLLQSVESCASEGIAAMQARKNLAVSGLLNRQQLFVSRFLPRQLIGLITRKAYAQAFN</sequence>
<dbReference type="GO" id="GO:0016491">
    <property type="term" value="F:oxidoreductase activity"/>
    <property type="evidence" value="ECO:0007669"/>
    <property type="project" value="UniProtKB-KW"/>
</dbReference>
<dbReference type="PANTHER" id="PTHR42901">
    <property type="entry name" value="ALCOHOL DEHYDROGENASE"/>
    <property type="match status" value="1"/>
</dbReference>
<comment type="similarity">
    <text evidence="1">Belongs to the short-chain dehydrogenases/reductases (SDR) family.</text>
</comment>
<dbReference type="InterPro" id="IPR002347">
    <property type="entry name" value="SDR_fam"/>
</dbReference>
<keyword evidence="2" id="KW-0560">Oxidoreductase</keyword>
<dbReference type="SUPFAM" id="SSF51735">
    <property type="entry name" value="NAD(P)-binding Rossmann-fold domains"/>
    <property type="match status" value="1"/>
</dbReference>
<dbReference type="SMART" id="SM00822">
    <property type="entry name" value="PKS_KR"/>
    <property type="match status" value="1"/>
</dbReference>
<reference evidence="4 5" key="1">
    <citation type="submission" date="2018-04" db="EMBL/GenBank/DDBJ databases">
        <title>Genomic Encyclopedia of Archaeal and Bacterial Type Strains, Phase II (KMG-II): from individual species to whole genera.</title>
        <authorList>
            <person name="Goeker M."/>
        </authorList>
    </citation>
    <scope>NUCLEOTIDE SEQUENCE [LARGE SCALE GENOMIC DNA]</scope>
    <source>
        <strain evidence="4 5">DSM 5822</strain>
    </source>
</reference>
<accession>A0A2T5IZK9</accession>
<feature type="domain" description="Ketoreductase" evidence="3">
    <location>
        <begin position="9"/>
        <end position="195"/>
    </location>
</feature>
<dbReference type="Proteomes" id="UP000244223">
    <property type="component" value="Unassembled WGS sequence"/>
</dbReference>
<evidence type="ECO:0000256" key="1">
    <source>
        <dbReference type="ARBA" id="ARBA00006484"/>
    </source>
</evidence>
<proteinExistence type="inferred from homology"/>
<name>A0A2T5IZK9_9GAMM</name>
<gene>
    <name evidence="4" type="ORF">C8N29_107129</name>
</gene>
<dbReference type="PANTHER" id="PTHR42901:SF1">
    <property type="entry name" value="ALCOHOL DEHYDROGENASE"/>
    <property type="match status" value="1"/>
</dbReference>
<dbReference type="AlphaFoldDB" id="A0A2T5IZK9"/>
<dbReference type="Pfam" id="PF00106">
    <property type="entry name" value="adh_short"/>
    <property type="match status" value="1"/>
</dbReference>
<evidence type="ECO:0000313" key="5">
    <source>
        <dbReference type="Proteomes" id="UP000244223"/>
    </source>
</evidence>
<dbReference type="InterPro" id="IPR020904">
    <property type="entry name" value="Sc_DH/Rdtase_CS"/>
</dbReference>
<evidence type="ECO:0000256" key="2">
    <source>
        <dbReference type="ARBA" id="ARBA00023002"/>
    </source>
</evidence>
<dbReference type="EMBL" id="QAON01000007">
    <property type="protein sequence ID" value="PTQ89396.1"/>
    <property type="molecule type" value="Genomic_DNA"/>
</dbReference>
<evidence type="ECO:0000259" key="3">
    <source>
        <dbReference type="SMART" id="SM00822"/>
    </source>
</evidence>
<protein>
    <recommendedName>
        <fullName evidence="3">Ketoreductase domain-containing protein</fullName>
    </recommendedName>
</protein>
<dbReference type="RefSeq" id="WP_170106944.1">
    <property type="nucleotide sequence ID" value="NZ_QAON01000007.1"/>
</dbReference>